<dbReference type="AlphaFoldDB" id="X1K9C3"/>
<dbReference type="SUPFAM" id="SSF52129">
    <property type="entry name" value="Caspase-like"/>
    <property type="match status" value="1"/>
</dbReference>
<reference evidence="3" key="1">
    <citation type="journal article" date="2014" name="Front. Microbiol.">
        <title>High frequency of phylogenetically diverse reductive dehalogenase-homologous genes in deep subseafloor sedimentary metagenomes.</title>
        <authorList>
            <person name="Kawai M."/>
            <person name="Futagami T."/>
            <person name="Toyoda A."/>
            <person name="Takaki Y."/>
            <person name="Nishi S."/>
            <person name="Hori S."/>
            <person name="Arai W."/>
            <person name="Tsubouchi T."/>
            <person name="Morono Y."/>
            <person name="Uchiyama I."/>
            <person name="Ito T."/>
            <person name="Fujiyama A."/>
            <person name="Inagaki F."/>
            <person name="Takami H."/>
        </authorList>
    </citation>
    <scope>NUCLEOTIDE SEQUENCE</scope>
    <source>
        <strain evidence="3">Expedition CK06-06</strain>
    </source>
</reference>
<dbReference type="Pfam" id="PF01364">
    <property type="entry name" value="Peptidase_C25"/>
    <property type="match status" value="1"/>
</dbReference>
<organism evidence="3">
    <name type="scientific">marine sediment metagenome</name>
    <dbReference type="NCBI Taxonomy" id="412755"/>
    <lineage>
        <taxon>unclassified sequences</taxon>
        <taxon>metagenomes</taxon>
        <taxon>ecological metagenomes</taxon>
    </lineage>
</organism>
<protein>
    <recommendedName>
        <fullName evidence="2">Gingipain domain-containing protein</fullName>
    </recommendedName>
</protein>
<comment type="caution">
    <text evidence="3">The sequence shown here is derived from an EMBL/GenBank/DDBJ whole genome shotgun (WGS) entry which is preliminary data.</text>
</comment>
<evidence type="ECO:0000256" key="1">
    <source>
        <dbReference type="ARBA" id="ARBA00022729"/>
    </source>
</evidence>
<dbReference type="InterPro" id="IPR029030">
    <property type="entry name" value="Caspase-like_dom_sf"/>
</dbReference>
<name>X1K9C3_9ZZZZ</name>
<dbReference type="GO" id="GO:0008234">
    <property type="term" value="F:cysteine-type peptidase activity"/>
    <property type="evidence" value="ECO:0007669"/>
    <property type="project" value="InterPro"/>
</dbReference>
<dbReference type="InterPro" id="IPR001769">
    <property type="entry name" value="Gingipain"/>
</dbReference>
<evidence type="ECO:0000313" key="3">
    <source>
        <dbReference type="EMBL" id="GAI03208.1"/>
    </source>
</evidence>
<feature type="non-terminal residue" evidence="3">
    <location>
        <position position="1"/>
    </location>
</feature>
<proteinExistence type="predicted"/>
<feature type="non-terminal residue" evidence="3">
    <location>
        <position position="354"/>
    </location>
</feature>
<dbReference type="EMBL" id="BARV01008363">
    <property type="protein sequence ID" value="GAI03208.1"/>
    <property type="molecule type" value="Genomic_DNA"/>
</dbReference>
<dbReference type="InterPro" id="IPR038490">
    <property type="entry name" value="Gingipain_propep_sf"/>
</dbReference>
<accession>X1K9C3</accession>
<evidence type="ECO:0000259" key="2">
    <source>
        <dbReference type="Pfam" id="PF01364"/>
    </source>
</evidence>
<keyword evidence="1" id="KW-0732">Signal</keyword>
<feature type="domain" description="Gingipain" evidence="2">
    <location>
        <begin position="104"/>
        <end position="344"/>
    </location>
</feature>
<gene>
    <name evidence="3" type="ORF">S06H3_16831</name>
</gene>
<dbReference type="GO" id="GO:0006508">
    <property type="term" value="P:proteolysis"/>
    <property type="evidence" value="ECO:0007669"/>
    <property type="project" value="InterPro"/>
</dbReference>
<dbReference type="Gene3D" id="2.60.40.3800">
    <property type="match status" value="1"/>
</dbReference>
<dbReference type="InterPro" id="IPR029031">
    <property type="entry name" value="Gingipain_N_sf"/>
</dbReference>
<dbReference type="Gene3D" id="3.40.50.10390">
    <property type="entry name" value="Gingipain r, domain 1"/>
    <property type="match status" value="1"/>
</dbReference>
<sequence>KIYNTNKFFSSPLEYDLITFHGVKLLEVSFSPFKYNPVGKIVKVCPQAELVIGYNVGTENRISSHISSSLVEGIVERVTFDGDISSESQTIQTQTLSTGVGGKFVIVSHDNLINTATYNNYINYRENQGYVHLETIDTSSSSFDEPEEIRTRLLELYQDPGFEFLLLIGDETFVPISHETEVYYRDKLYSRLDGEDSMPDVFMGRFLTDNEIGFQNILDHQIDHEAGGLWTYDVMMTWGIEHYGGDPDIADRFSSSHYSTLIMDNPNGGLGYNVHRFYMTAGSIPTRYGGYYSLCGIPLAEFEPWTLTPNPFYIDDNQCTSAIINRWNEGAAIIGHRDHSNISGPYSPRILYII</sequence>